<dbReference type="Gene3D" id="2.40.50.100">
    <property type="match status" value="1"/>
</dbReference>
<dbReference type="InterPro" id="IPR011053">
    <property type="entry name" value="Single_hybrid_motif"/>
</dbReference>
<dbReference type="InterPro" id="IPR001882">
    <property type="entry name" value="Biotin_BS"/>
</dbReference>
<dbReference type="GO" id="GO:0006633">
    <property type="term" value="P:fatty acid biosynthetic process"/>
    <property type="evidence" value="ECO:0007669"/>
    <property type="project" value="UniProtKB-UniPathway"/>
</dbReference>
<accession>A0A178MKI2</accession>
<dbReference type="FunFam" id="2.40.50.100:FF:000003">
    <property type="entry name" value="Acetyl-CoA carboxylase biotin carboxyl carrier protein"/>
    <property type="match status" value="1"/>
</dbReference>
<dbReference type="InterPro" id="IPR050709">
    <property type="entry name" value="Biotin_Carboxyl_Carrier/Decarb"/>
</dbReference>
<dbReference type="UniPathway" id="UPA00094"/>
<keyword evidence="6 8" id="KW-0275">Fatty acid biosynthesis</keyword>
<dbReference type="GO" id="GO:0003989">
    <property type="term" value="F:acetyl-CoA carboxylase activity"/>
    <property type="evidence" value="ECO:0007669"/>
    <property type="project" value="InterPro"/>
</dbReference>
<feature type="domain" description="Lipoyl-binding" evidence="9">
    <location>
        <begin position="110"/>
        <end position="186"/>
    </location>
</feature>
<gene>
    <name evidence="10" type="ORF">A6A03_08000</name>
</gene>
<evidence type="ECO:0000256" key="2">
    <source>
        <dbReference type="ARBA" id="ARBA00017562"/>
    </source>
</evidence>
<sequence>MLWGAMKDETTDMPIDQNDPFGLAAVRDLLHMLEESDVYEITIERGNAKLHVKRGQPTPSGVIYSAPLPAAPLNAPLSAPLSAPLPTTPVTPFVQPPPTPEGPPVEMPAGHTITAPMVGTFYAAPSPKDKPFVQEGDEVRVGDTVGIVEAMKMMNEIESDVAGRVARILVKNGQPVEYGQPLMVIEPL</sequence>
<dbReference type="PROSITE" id="PS00188">
    <property type="entry name" value="BIOTIN"/>
    <property type="match status" value="1"/>
</dbReference>
<dbReference type="PANTHER" id="PTHR45266">
    <property type="entry name" value="OXALOACETATE DECARBOXYLASE ALPHA CHAIN"/>
    <property type="match status" value="1"/>
</dbReference>
<proteinExistence type="predicted"/>
<dbReference type="EMBL" id="LWQS01000031">
    <property type="protein sequence ID" value="OAN48514.1"/>
    <property type="molecule type" value="Genomic_DNA"/>
</dbReference>
<dbReference type="GO" id="GO:0009317">
    <property type="term" value="C:acetyl-CoA carboxylase complex"/>
    <property type="evidence" value="ECO:0007669"/>
    <property type="project" value="InterPro"/>
</dbReference>
<dbReference type="PANTHER" id="PTHR45266:SF3">
    <property type="entry name" value="OXALOACETATE DECARBOXYLASE ALPHA CHAIN"/>
    <property type="match status" value="1"/>
</dbReference>
<dbReference type="PRINTS" id="PR01071">
    <property type="entry name" value="ACOABIOTINCC"/>
</dbReference>
<dbReference type="OrthoDB" id="9811735at2"/>
<dbReference type="CDD" id="cd06850">
    <property type="entry name" value="biotinyl_domain"/>
    <property type="match status" value="1"/>
</dbReference>
<reference evidence="10 11" key="1">
    <citation type="submission" date="2016-04" db="EMBL/GenBank/DDBJ databases">
        <title>Chloroflexus islandicus sp. nov., a thermophilic filamentous anoxygenic phototrophic bacterium from geyser Strokkur (Iceland).</title>
        <authorList>
            <person name="Gaisin V.A."/>
            <person name="Kalashnikov A.M."/>
            <person name="Sukhacheva M.V."/>
            <person name="Grouzdev D.S."/>
            <person name="Ivanov T.M."/>
            <person name="Kuznetsov B."/>
            <person name="Gorlenko V.M."/>
        </authorList>
    </citation>
    <scope>NUCLEOTIDE SEQUENCE [LARGE SCALE GENOMIC DNA]</scope>
    <source>
        <strain evidence="11">isl-2</strain>
    </source>
</reference>
<keyword evidence="5 8" id="KW-0443">Lipid metabolism</keyword>
<keyword evidence="4 8" id="KW-0276">Fatty acid metabolism</keyword>
<dbReference type="SUPFAM" id="SSF51230">
    <property type="entry name" value="Single hybrid motif"/>
    <property type="match status" value="1"/>
</dbReference>
<name>A0A178MKI2_9CHLR</name>
<evidence type="ECO:0000313" key="10">
    <source>
        <dbReference type="EMBL" id="OAN48514.1"/>
    </source>
</evidence>
<evidence type="ECO:0000259" key="9">
    <source>
        <dbReference type="PROSITE" id="PS50968"/>
    </source>
</evidence>
<evidence type="ECO:0000256" key="7">
    <source>
        <dbReference type="ARBA" id="ARBA00023267"/>
    </source>
</evidence>
<dbReference type="STRING" id="1707952.A6A03_08000"/>
<comment type="function">
    <text evidence="8">This protein is a component of the acetyl coenzyme A carboxylase complex; first, biotin carboxylase catalyzes the carboxylation of the carrier protein and then the transcarboxylase transfers the carboxyl group to form malonyl-CoA.</text>
</comment>
<evidence type="ECO:0000256" key="1">
    <source>
        <dbReference type="ARBA" id="ARBA00005194"/>
    </source>
</evidence>
<evidence type="ECO:0000313" key="11">
    <source>
        <dbReference type="Proteomes" id="UP000078287"/>
    </source>
</evidence>
<dbReference type="AlphaFoldDB" id="A0A178MKI2"/>
<evidence type="ECO:0000256" key="6">
    <source>
        <dbReference type="ARBA" id="ARBA00023160"/>
    </source>
</evidence>
<evidence type="ECO:0000256" key="5">
    <source>
        <dbReference type="ARBA" id="ARBA00023098"/>
    </source>
</evidence>
<protein>
    <recommendedName>
        <fullName evidence="2 8">Biotin carboxyl carrier protein of acetyl-CoA carboxylase</fullName>
    </recommendedName>
</protein>
<dbReference type="PROSITE" id="PS50968">
    <property type="entry name" value="BIOTINYL_LIPOYL"/>
    <property type="match status" value="1"/>
</dbReference>
<dbReference type="InterPro" id="IPR000089">
    <property type="entry name" value="Biotin_lipoyl"/>
</dbReference>
<evidence type="ECO:0000256" key="4">
    <source>
        <dbReference type="ARBA" id="ARBA00022832"/>
    </source>
</evidence>
<comment type="pathway">
    <text evidence="1 8">Lipid metabolism; fatty acid biosynthesis.</text>
</comment>
<keyword evidence="3 8" id="KW-0444">Lipid biosynthesis</keyword>
<comment type="caution">
    <text evidence="10">The sequence shown here is derived from an EMBL/GenBank/DDBJ whole genome shotgun (WGS) entry which is preliminary data.</text>
</comment>
<evidence type="ECO:0000256" key="8">
    <source>
        <dbReference type="RuleBase" id="RU364072"/>
    </source>
</evidence>
<dbReference type="NCBIfam" id="TIGR00531">
    <property type="entry name" value="BCCP"/>
    <property type="match status" value="1"/>
</dbReference>
<keyword evidence="7 8" id="KW-0092">Biotin</keyword>
<evidence type="ECO:0000256" key="3">
    <source>
        <dbReference type="ARBA" id="ARBA00022516"/>
    </source>
</evidence>
<dbReference type="InterPro" id="IPR001249">
    <property type="entry name" value="AcCoA_biotinCC"/>
</dbReference>
<keyword evidence="11" id="KW-1185">Reference proteome</keyword>
<dbReference type="NCBIfam" id="NF005457">
    <property type="entry name" value="PRK07051.1"/>
    <property type="match status" value="1"/>
</dbReference>
<dbReference type="Proteomes" id="UP000078287">
    <property type="component" value="Unassembled WGS sequence"/>
</dbReference>
<organism evidence="10 11">
    <name type="scientific">Chloroflexus islandicus</name>
    <dbReference type="NCBI Taxonomy" id="1707952"/>
    <lineage>
        <taxon>Bacteria</taxon>
        <taxon>Bacillati</taxon>
        <taxon>Chloroflexota</taxon>
        <taxon>Chloroflexia</taxon>
        <taxon>Chloroflexales</taxon>
        <taxon>Chloroflexineae</taxon>
        <taxon>Chloroflexaceae</taxon>
        <taxon>Chloroflexus</taxon>
    </lineage>
</organism>
<dbReference type="Pfam" id="PF00364">
    <property type="entry name" value="Biotin_lipoyl"/>
    <property type="match status" value="1"/>
</dbReference>